<protein>
    <submittedName>
        <fullName evidence="1">Uncharacterized protein</fullName>
    </submittedName>
</protein>
<gene>
    <name evidence="1" type="ORF">METZ01_LOCUS226251</name>
</gene>
<dbReference type="InterPro" id="IPR011044">
    <property type="entry name" value="Quino_amine_DH_bsu"/>
</dbReference>
<organism evidence="1">
    <name type="scientific">marine metagenome</name>
    <dbReference type="NCBI Taxonomy" id="408172"/>
    <lineage>
        <taxon>unclassified sequences</taxon>
        <taxon>metagenomes</taxon>
        <taxon>ecological metagenomes</taxon>
    </lineage>
</organism>
<feature type="non-terminal residue" evidence="1">
    <location>
        <position position="364"/>
    </location>
</feature>
<dbReference type="AlphaFoldDB" id="A0A382GFK2"/>
<dbReference type="EMBL" id="UINC01055003">
    <property type="protein sequence ID" value="SVB73397.1"/>
    <property type="molecule type" value="Genomic_DNA"/>
</dbReference>
<sequence length="364" mass="38376">MRKTILFSLFFLIYSLTGQAQENITVDCNAGPVTTTFCYNTGADNSYVFTSNDGGPLNLVIDSGQVENGWDELIILDSDGTELYNGYGNAGNITGISFQSSGDNITLVVDEDGSISCVSSASIDSITMTVSCATCVNPAVDFEMVSDCLNGPQFYIDVDVTDLGSAGSLTIVDDQPGPNTINVSSTGIYQFGPYANNTDVQINVTNDDDANCFANSSSMTQEFCAITLVDCAVGPISSSYCYGNNDTTEFEYVSSDGSPLNLTIDSGLIEAGWDIIIITDSDGSILFQGDNGGDLTGLTFQSSGNTIYFGVQTDSSINCQTSSTYSGGIDYTVACATCTNPSAEYTVIDDCANGDQFLIDVNIT</sequence>
<name>A0A382GFK2_9ZZZZ</name>
<proteinExistence type="predicted"/>
<dbReference type="SUPFAM" id="SSF50969">
    <property type="entry name" value="YVTN repeat-like/Quinoprotein amine dehydrogenase"/>
    <property type="match status" value="1"/>
</dbReference>
<reference evidence="1" key="1">
    <citation type="submission" date="2018-05" db="EMBL/GenBank/DDBJ databases">
        <authorList>
            <person name="Lanie J.A."/>
            <person name="Ng W.-L."/>
            <person name="Kazmierczak K.M."/>
            <person name="Andrzejewski T.M."/>
            <person name="Davidsen T.M."/>
            <person name="Wayne K.J."/>
            <person name="Tettelin H."/>
            <person name="Glass J.I."/>
            <person name="Rusch D."/>
            <person name="Podicherti R."/>
            <person name="Tsui H.-C.T."/>
            <person name="Winkler M.E."/>
        </authorList>
    </citation>
    <scope>NUCLEOTIDE SEQUENCE</scope>
</reference>
<evidence type="ECO:0000313" key="1">
    <source>
        <dbReference type="EMBL" id="SVB73397.1"/>
    </source>
</evidence>
<accession>A0A382GFK2</accession>